<evidence type="ECO:0000256" key="4">
    <source>
        <dbReference type="ARBA" id="ARBA00022840"/>
    </source>
</evidence>
<dbReference type="AlphaFoldDB" id="A0A0R0FYI1"/>
<dbReference type="PANTHER" id="PTHR22594:SF5">
    <property type="entry name" value="ASPARTATE--TRNA LIGASE, MITOCHONDRIAL"/>
    <property type="match status" value="1"/>
</dbReference>
<dbReference type="InterPro" id="IPR045864">
    <property type="entry name" value="aa-tRNA-synth_II/BPL/LPL"/>
</dbReference>
<dbReference type="PROSITE" id="PS50862">
    <property type="entry name" value="AA_TRNA_LIGASE_II"/>
    <property type="match status" value="1"/>
</dbReference>
<evidence type="ECO:0000313" key="10">
    <source>
        <dbReference type="EnsemblPlants" id="KRH07461"/>
    </source>
</evidence>
<evidence type="ECO:0000256" key="6">
    <source>
        <dbReference type="ARBA" id="ARBA00023146"/>
    </source>
</evidence>
<dbReference type="InterPro" id="IPR004364">
    <property type="entry name" value="Aa-tRNA-synt_II"/>
</dbReference>
<dbReference type="SUPFAM" id="SSF55681">
    <property type="entry name" value="Class II aaRS and biotin synthetases"/>
    <property type="match status" value="1"/>
</dbReference>
<keyword evidence="7" id="KW-0812">Transmembrane</keyword>
<protein>
    <recommendedName>
        <fullName evidence="8">Aminoacyl-transfer RNA synthetases class-II family profile domain-containing protein</fullName>
    </recommendedName>
</protein>
<dbReference type="InterPro" id="IPR002312">
    <property type="entry name" value="Asp/Asn-tRNA-synth_IIb"/>
</dbReference>
<dbReference type="PRINTS" id="PR01042">
    <property type="entry name" value="TRNASYNTHASP"/>
</dbReference>
<comment type="similarity">
    <text evidence="1">Belongs to the class-II aminoacyl-tRNA synthetase family. Type 1 subfamily.</text>
</comment>
<evidence type="ECO:0000256" key="3">
    <source>
        <dbReference type="ARBA" id="ARBA00022741"/>
    </source>
</evidence>
<dbReference type="SMR" id="A0A0R0FYI1"/>
<keyword evidence="11" id="KW-1185">Reference proteome</keyword>
<dbReference type="Proteomes" id="UP000008827">
    <property type="component" value="Chromosome 16"/>
</dbReference>
<dbReference type="Gramene" id="KRH07461">
    <property type="protein sequence ID" value="KRH07461"/>
    <property type="gene ID" value="GLYMA_16G091000"/>
</dbReference>
<accession>A0A0R0FYI1</accession>
<feature type="domain" description="Aminoacyl-transfer RNA synthetases class-II family profile" evidence="8">
    <location>
        <begin position="41"/>
        <end position="343"/>
    </location>
</feature>
<dbReference type="InParanoid" id="A0A0R0FYI1"/>
<sequence>MMPCCHQQSKGKLRGRRHDFVIYLLVSSNRFSFWIKCNLLFARCFRDENLRADRQLEFTQLDMEMTFTPYEDMLTLNEELIRKLSLAVAMVGVPENEKTGPEVAILTPKKIPARFWRPAAIDGGRRWPEENIFSNNAYKSNLETPKDIQQYSNSALKKGDIYNEAFKSGAKGLPFLKVLDDGNIEGISVLVSSMDPTTRGNLLRRCSTGPSDLILFAVGHHTSVNKTLDRLRVYVAHDLGLVDHGRHSVLWITNFPMFEWNDPEQRLEALHHPFIAPNPEDMNDLASARALAYDMVYNGVEIDGGSLRIYKCDIQQKVLEIVGISMEHVSGALIGNNDYVTIPVLSCLFIYFASFYIYKMLQCCQTNLN</sequence>
<dbReference type="EMBL" id="CM000849">
    <property type="protein sequence ID" value="KRH07461.1"/>
    <property type="molecule type" value="Genomic_DNA"/>
</dbReference>
<dbReference type="InterPro" id="IPR004115">
    <property type="entry name" value="GAD-like_sf"/>
</dbReference>
<reference evidence="9 10" key="1">
    <citation type="journal article" date="2010" name="Nature">
        <title>Genome sequence of the palaeopolyploid soybean.</title>
        <authorList>
            <person name="Schmutz J."/>
            <person name="Cannon S.B."/>
            <person name="Schlueter J."/>
            <person name="Ma J."/>
            <person name="Mitros T."/>
            <person name="Nelson W."/>
            <person name="Hyten D.L."/>
            <person name="Song Q."/>
            <person name="Thelen J.J."/>
            <person name="Cheng J."/>
            <person name="Xu D."/>
            <person name="Hellsten U."/>
            <person name="May G.D."/>
            <person name="Yu Y."/>
            <person name="Sakurai T."/>
            <person name="Umezawa T."/>
            <person name="Bhattacharyya M.K."/>
            <person name="Sandhu D."/>
            <person name="Valliyodan B."/>
            <person name="Lindquist E."/>
            <person name="Peto M."/>
            <person name="Grant D."/>
            <person name="Shu S."/>
            <person name="Goodstein D."/>
            <person name="Barry K."/>
            <person name="Futrell-Griggs M."/>
            <person name="Abernathy B."/>
            <person name="Du J."/>
            <person name="Tian Z."/>
            <person name="Zhu L."/>
            <person name="Gill N."/>
            <person name="Joshi T."/>
            <person name="Libault M."/>
            <person name="Sethuraman A."/>
            <person name="Zhang X.-C."/>
            <person name="Shinozaki K."/>
            <person name="Nguyen H.T."/>
            <person name="Wing R.A."/>
            <person name="Cregan P."/>
            <person name="Specht J."/>
            <person name="Grimwood J."/>
            <person name="Rokhsar D."/>
            <person name="Stacey G."/>
            <person name="Shoemaker R.C."/>
            <person name="Jackson S.A."/>
        </authorList>
    </citation>
    <scope>NUCLEOTIDE SEQUENCE</scope>
    <source>
        <strain evidence="10">cv. Williams 82</strain>
        <tissue evidence="9">Callus</tissue>
    </source>
</reference>
<dbReference type="GO" id="GO:0005739">
    <property type="term" value="C:mitochondrion"/>
    <property type="evidence" value="ECO:0000318"/>
    <property type="project" value="GO_Central"/>
</dbReference>
<evidence type="ECO:0000313" key="11">
    <source>
        <dbReference type="Proteomes" id="UP000008827"/>
    </source>
</evidence>
<dbReference type="Pfam" id="PF02938">
    <property type="entry name" value="GAD"/>
    <property type="match status" value="1"/>
</dbReference>
<evidence type="ECO:0000256" key="1">
    <source>
        <dbReference type="ARBA" id="ARBA00006303"/>
    </source>
</evidence>
<proteinExistence type="inferred from homology"/>
<evidence type="ECO:0000256" key="7">
    <source>
        <dbReference type="SAM" id="Phobius"/>
    </source>
</evidence>
<keyword evidence="7" id="KW-1133">Transmembrane helix</keyword>
<evidence type="ECO:0000256" key="2">
    <source>
        <dbReference type="ARBA" id="ARBA00022598"/>
    </source>
</evidence>
<keyword evidence="2" id="KW-0436">Ligase</keyword>
<evidence type="ECO:0000313" key="9">
    <source>
        <dbReference type="EMBL" id="KRH07461.1"/>
    </source>
</evidence>
<dbReference type="InterPro" id="IPR006195">
    <property type="entry name" value="aa-tRNA-synth_II"/>
</dbReference>
<dbReference type="InterPro" id="IPR029351">
    <property type="entry name" value="GAD_dom"/>
</dbReference>
<evidence type="ECO:0000256" key="5">
    <source>
        <dbReference type="ARBA" id="ARBA00022917"/>
    </source>
</evidence>
<keyword evidence="5" id="KW-0648">Protein biosynthesis</keyword>
<feature type="transmembrane region" description="Helical" evidence="7">
    <location>
        <begin position="20"/>
        <end position="41"/>
    </location>
</feature>
<dbReference type="Gene3D" id="3.30.930.10">
    <property type="entry name" value="Bira Bifunctional Protein, Domain 2"/>
    <property type="match status" value="1"/>
</dbReference>
<feature type="transmembrane region" description="Helical" evidence="7">
    <location>
        <begin position="339"/>
        <end position="358"/>
    </location>
</feature>
<keyword evidence="4" id="KW-0067">ATP-binding</keyword>
<keyword evidence="6" id="KW-0030">Aminoacyl-tRNA synthetase</keyword>
<dbReference type="PANTHER" id="PTHR22594">
    <property type="entry name" value="ASPARTYL/LYSYL-TRNA SYNTHETASE"/>
    <property type="match status" value="1"/>
</dbReference>
<dbReference type="EnsemblPlants" id="KRH07461">
    <property type="protein sequence ID" value="KRH07461"/>
    <property type="gene ID" value="GLYMA_16G091000"/>
</dbReference>
<dbReference type="Gene3D" id="3.30.1360.30">
    <property type="entry name" value="GAD-like domain"/>
    <property type="match status" value="1"/>
</dbReference>
<evidence type="ECO:0000259" key="8">
    <source>
        <dbReference type="PROSITE" id="PS50862"/>
    </source>
</evidence>
<dbReference type="Pfam" id="PF00152">
    <property type="entry name" value="tRNA-synt_2"/>
    <property type="match status" value="1"/>
</dbReference>
<gene>
    <name evidence="9" type="ORF">GLYMA_16G091000</name>
</gene>
<dbReference type="GO" id="GO:0005524">
    <property type="term" value="F:ATP binding"/>
    <property type="evidence" value="ECO:0007669"/>
    <property type="project" value="UniProtKB-KW"/>
</dbReference>
<dbReference type="SUPFAM" id="SSF55261">
    <property type="entry name" value="GAD domain-like"/>
    <property type="match status" value="1"/>
</dbReference>
<keyword evidence="3" id="KW-0547">Nucleotide-binding</keyword>
<organism evidence="9">
    <name type="scientific">Glycine max</name>
    <name type="common">Soybean</name>
    <name type="synonym">Glycine hispida</name>
    <dbReference type="NCBI Taxonomy" id="3847"/>
    <lineage>
        <taxon>Eukaryota</taxon>
        <taxon>Viridiplantae</taxon>
        <taxon>Streptophyta</taxon>
        <taxon>Embryophyta</taxon>
        <taxon>Tracheophyta</taxon>
        <taxon>Spermatophyta</taxon>
        <taxon>Magnoliopsida</taxon>
        <taxon>eudicotyledons</taxon>
        <taxon>Gunneridae</taxon>
        <taxon>Pentapetalae</taxon>
        <taxon>rosids</taxon>
        <taxon>fabids</taxon>
        <taxon>Fabales</taxon>
        <taxon>Fabaceae</taxon>
        <taxon>Papilionoideae</taxon>
        <taxon>50 kb inversion clade</taxon>
        <taxon>NPAAA clade</taxon>
        <taxon>indigoferoid/millettioid clade</taxon>
        <taxon>Phaseoleae</taxon>
        <taxon>Glycine</taxon>
        <taxon>Glycine subgen. Soja</taxon>
    </lineage>
</organism>
<dbReference type="STRING" id="3847.A0A0R0FYI1"/>
<keyword evidence="7" id="KW-0472">Membrane</keyword>
<dbReference type="GO" id="GO:0006422">
    <property type="term" value="P:aspartyl-tRNA aminoacylation"/>
    <property type="evidence" value="ECO:0000318"/>
    <property type="project" value="GO_Central"/>
</dbReference>
<reference evidence="9" key="3">
    <citation type="submission" date="2018-07" db="EMBL/GenBank/DDBJ databases">
        <title>WGS assembly of Glycine max.</title>
        <authorList>
            <person name="Schmutz J."/>
            <person name="Cannon S."/>
            <person name="Schlueter J."/>
            <person name="Ma J."/>
            <person name="Mitros T."/>
            <person name="Nelson W."/>
            <person name="Hyten D."/>
            <person name="Song Q."/>
            <person name="Thelen J."/>
            <person name="Cheng J."/>
            <person name="Xu D."/>
            <person name="Hellsten U."/>
            <person name="May G."/>
            <person name="Yu Y."/>
            <person name="Sakurai T."/>
            <person name="Umezawa T."/>
            <person name="Bhattacharyya M."/>
            <person name="Sandhu D."/>
            <person name="Valliyodan B."/>
            <person name="Lindquist E."/>
            <person name="Peto M."/>
            <person name="Grant D."/>
            <person name="Shu S."/>
            <person name="Goodstein D."/>
            <person name="Barry K."/>
            <person name="Futrell-Griggs M."/>
            <person name="Abernathy B."/>
            <person name="Du J."/>
            <person name="Tian Z."/>
            <person name="Zhu L."/>
            <person name="Gill N."/>
            <person name="Joshi T."/>
            <person name="Libault M."/>
            <person name="Sethuraman A."/>
            <person name="Zhang X."/>
            <person name="Shinozaki K."/>
            <person name="Nguyen H."/>
            <person name="Wing R."/>
            <person name="Cregan P."/>
            <person name="Specht J."/>
            <person name="Grimwood J."/>
            <person name="Rokhsar D."/>
            <person name="Stacey G."/>
            <person name="Shoemaker R."/>
            <person name="Jackson S."/>
        </authorList>
    </citation>
    <scope>NUCLEOTIDE SEQUENCE</scope>
    <source>
        <tissue evidence="9">Callus</tissue>
    </source>
</reference>
<name>A0A0R0FYI1_SOYBN</name>
<dbReference type="GO" id="GO:0004815">
    <property type="term" value="F:aspartate-tRNA ligase activity"/>
    <property type="evidence" value="ECO:0000318"/>
    <property type="project" value="GO_Central"/>
</dbReference>
<reference evidence="10" key="2">
    <citation type="submission" date="2018-02" db="UniProtKB">
        <authorList>
            <consortium name="EnsemblPlants"/>
        </authorList>
    </citation>
    <scope>IDENTIFICATION</scope>
    <source>
        <strain evidence="10">Williams 82</strain>
    </source>
</reference>